<reference evidence="4" key="2">
    <citation type="submission" date="2013-07" db="EMBL/GenBank/DDBJ databases">
        <authorList>
            <consortium name="The Broad Institute Genome Sequencing Platform"/>
            <person name="Cuomo C."/>
            <person name="Litvintseva A."/>
            <person name="Chen Y."/>
            <person name="Heitman J."/>
            <person name="Sun S."/>
            <person name="Springer D."/>
            <person name="Dromer F."/>
            <person name="Young S.K."/>
            <person name="Zeng Q."/>
            <person name="Gargeya S."/>
            <person name="Fitzgerald M."/>
            <person name="Abouelleil A."/>
            <person name="Alvarado L."/>
            <person name="Berlin A.M."/>
            <person name="Chapman S.B."/>
            <person name="Dewar J."/>
            <person name="Goldberg J."/>
            <person name="Griggs A."/>
            <person name="Gujja S."/>
            <person name="Hansen M."/>
            <person name="Howarth C."/>
            <person name="Imamovic A."/>
            <person name="Larimer J."/>
            <person name="McCowan C."/>
            <person name="Murphy C."/>
            <person name="Pearson M."/>
            <person name="Priest M."/>
            <person name="Roberts A."/>
            <person name="Saif S."/>
            <person name="Shea T."/>
            <person name="Sykes S."/>
            <person name="Wortman J."/>
            <person name="Nusbaum C."/>
            <person name="Birren B."/>
        </authorList>
    </citation>
    <scope>NUCLEOTIDE SEQUENCE</scope>
    <source>
        <strain evidence="4">CBS 10118</strain>
    </source>
</reference>
<keyword evidence="2" id="KW-0812">Transmembrane</keyword>
<feature type="region of interest" description="Disordered" evidence="1">
    <location>
        <begin position="38"/>
        <end position="69"/>
    </location>
</feature>
<dbReference type="RefSeq" id="XP_019049494.1">
    <property type="nucleotide sequence ID" value="XM_019189932.1"/>
</dbReference>
<dbReference type="EMBL" id="CP144542">
    <property type="protein sequence ID" value="WVW82566.1"/>
    <property type="molecule type" value="Genomic_DNA"/>
</dbReference>
<dbReference type="GeneID" id="30207682"/>
<dbReference type="AlphaFoldDB" id="A0A1B9GBM2"/>
<evidence type="ECO:0000256" key="2">
    <source>
        <dbReference type="SAM" id="Phobius"/>
    </source>
</evidence>
<dbReference type="VEuPathDB" id="FungiDB:I302_03283"/>
<protein>
    <submittedName>
        <fullName evidence="3">Uncharacterized protein</fullName>
    </submittedName>
</protein>
<keyword evidence="5" id="KW-1185">Reference proteome</keyword>
<feature type="transmembrane region" description="Helical" evidence="2">
    <location>
        <begin position="138"/>
        <end position="160"/>
    </location>
</feature>
<evidence type="ECO:0000313" key="3">
    <source>
        <dbReference type="EMBL" id="OCF28424.1"/>
    </source>
</evidence>
<reference evidence="4" key="4">
    <citation type="submission" date="2024-02" db="EMBL/GenBank/DDBJ databases">
        <title>Comparative genomics of Cryptococcus and Kwoniella reveals pathogenesis evolution and contrasting modes of karyotype evolution via chromosome fusion or intercentromeric recombination.</title>
        <authorList>
            <person name="Coelho M.A."/>
            <person name="David-Palma M."/>
            <person name="Shea T."/>
            <person name="Bowers K."/>
            <person name="McGinley-Smith S."/>
            <person name="Mohammad A.W."/>
            <person name="Gnirke A."/>
            <person name="Yurkov A.M."/>
            <person name="Nowrousian M."/>
            <person name="Sun S."/>
            <person name="Cuomo C.A."/>
            <person name="Heitman J."/>
        </authorList>
    </citation>
    <scope>NUCLEOTIDE SEQUENCE</scope>
    <source>
        <strain evidence="4">CBS 10118</strain>
    </source>
</reference>
<feature type="compositionally biased region" description="Basic and acidic residues" evidence="1">
    <location>
        <begin position="52"/>
        <end position="69"/>
    </location>
</feature>
<accession>A0A1B9GBM2</accession>
<name>A0A1B9GBM2_9TREE</name>
<evidence type="ECO:0000313" key="4">
    <source>
        <dbReference type="EMBL" id="WVW82566.1"/>
    </source>
</evidence>
<reference evidence="3" key="3">
    <citation type="submission" date="2014-01" db="EMBL/GenBank/DDBJ databases">
        <title>Evolution of pathogenesis and genome organization in the Tremellales.</title>
        <authorList>
            <person name="Cuomo C."/>
            <person name="Litvintseva A."/>
            <person name="Heitman J."/>
            <person name="Chen Y."/>
            <person name="Sun S."/>
            <person name="Springer D."/>
            <person name="Dromer F."/>
            <person name="Young S."/>
            <person name="Zeng Q."/>
            <person name="Chapman S."/>
            <person name="Gujja S."/>
            <person name="Saif S."/>
            <person name="Birren B."/>
        </authorList>
    </citation>
    <scope>NUCLEOTIDE SEQUENCE</scope>
    <source>
        <strain evidence="3">CBS 10118</strain>
    </source>
</reference>
<keyword evidence="2" id="KW-0472">Membrane</keyword>
<organism evidence="3">
    <name type="scientific">Kwoniella bestiolae CBS 10118</name>
    <dbReference type="NCBI Taxonomy" id="1296100"/>
    <lineage>
        <taxon>Eukaryota</taxon>
        <taxon>Fungi</taxon>
        <taxon>Dikarya</taxon>
        <taxon>Basidiomycota</taxon>
        <taxon>Agaricomycotina</taxon>
        <taxon>Tremellomycetes</taxon>
        <taxon>Tremellales</taxon>
        <taxon>Cryptococcaceae</taxon>
        <taxon>Kwoniella</taxon>
    </lineage>
</organism>
<evidence type="ECO:0000313" key="5">
    <source>
        <dbReference type="Proteomes" id="UP000092730"/>
    </source>
</evidence>
<reference evidence="3" key="1">
    <citation type="submission" date="2013-07" db="EMBL/GenBank/DDBJ databases">
        <title>The Genome Sequence of Cryptococcus bestiolae CBS10118.</title>
        <authorList>
            <consortium name="The Broad Institute Genome Sequencing Platform"/>
            <person name="Cuomo C."/>
            <person name="Litvintseva A."/>
            <person name="Chen Y."/>
            <person name="Heitman J."/>
            <person name="Sun S."/>
            <person name="Springer D."/>
            <person name="Dromer F."/>
            <person name="Young S.K."/>
            <person name="Zeng Q."/>
            <person name="Gargeya S."/>
            <person name="Fitzgerald M."/>
            <person name="Abouelleil A."/>
            <person name="Alvarado L."/>
            <person name="Berlin A.M."/>
            <person name="Chapman S.B."/>
            <person name="Dewar J."/>
            <person name="Goldberg J."/>
            <person name="Griggs A."/>
            <person name="Gujja S."/>
            <person name="Hansen M."/>
            <person name="Howarth C."/>
            <person name="Imamovic A."/>
            <person name="Larimer J."/>
            <person name="McCowan C."/>
            <person name="Murphy C."/>
            <person name="Pearson M."/>
            <person name="Priest M."/>
            <person name="Roberts A."/>
            <person name="Saif S."/>
            <person name="Shea T."/>
            <person name="Sykes S."/>
            <person name="Wortman J."/>
            <person name="Nusbaum C."/>
            <person name="Birren B."/>
        </authorList>
    </citation>
    <scope>NUCLEOTIDE SEQUENCE [LARGE SCALE GENOMIC DNA]</scope>
    <source>
        <strain evidence="3">CBS 10118</strain>
    </source>
</reference>
<proteinExistence type="predicted"/>
<keyword evidence="2" id="KW-1133">Transmembrane helix</keyword>
<sequence>MTSPESKETKSKETILNSMNDPDMWTIYVQADDGSNSAFHVNRETGGVESKSGAENKHRRPADDLKFPWEKNPNPDFKLSIGRGGSEVIELREGSILTQDDVETICSMVRGSAHTDEQCQDAWAHKFNLRDWHFQSGAALGSAATGTLLMGGTMFLIWAFPLSASSTATAVAGVEVPGRTAADLTGGPSLCLTSSQTENVGSCWNNEI</sequence>
<dbReference type="EMBL" id="KI894019">
    <property type="protein sequence ID" value="OCF28424.1"/>
    <property type="molecule type" value="Genomic_DNA"/>
</dbReference>
<dbReference type="KEGG" id="kbi:30207682"/>
<dbReference type="Proteomes" id="UP000092730">
    <property type="component" value="Chromosome 2"/>
</dbReference>
<gene>
    <name evidence="3" type="ORF">I302_03283</name>
    <name evidence="4" type="ORF">I302_104577</name>
</gene>
<evidence type="ECO:0000256" key="1">
    <source>
        <dbReference type="SAM" id="MobiDB-lite"/>
    </source>
</evidence>